<keyword evidence="4 13" id="KW-0812">Transmembrane</keyword>
<dbReference type="PROSITE" id="PS00191">
    <property type="entry name" value="CYTOCHROME_B5_1"/>
    <property type="match status" value="1"/>
</dbReference>
<name>A0AA38LWU8_9TREE</name>
<keyword evidence="12" id="KW-0349">Heme</keyword>
<keyword evidence="9 12" id="KW-0443">Lipid metabolism</keyword>
<comment type="domain">
    <text evidence="13">The histidine box domains are involved in binding the catalytic metal ions.</text>
</comment>
<evidence type="ECO:0000256" key="6">
    <source>
        <dbReference type="ARBA" id="ARBA00022989"/>
    </source>
</evidence>
<keyword evidence="11 12" id="KW-0275">Fatty acid biosynthesis</keyword>
<evidence type="ECO:0000256" key="4">
    <source>
        <dbReference type="ARBA" id="ARBA00022692"/>
    </source>
</evidence>
<keyword evidence="12" id="KW-0813">Transport</keyword>
<dbReference type="Gene3D" id="3.10.120.10">
    <property type="entry name" value="Cytochrome b5-like heme/steroid binding domain"/>
    <property type="match status" value="1"/>
</dbReference>
<keyword evidence="12" id="KW-0479">Metal-binding</keyword>
<dbReference type="EC" id="1.14.19.1" evidence="12"/>
<evidence type="ECO:0000256" key="11">
    <source>
        <dbReference type="ARBA" id="ARBA00023160"/>
    </source>
</evidence>
<dbReference type="RefSeq" id="XP_052946961.1">
    <property type="nucleotide sequence ID" value="XM_053087317.1"/>
</dbReference>
<dbReference type="AlphaFoldDB" id="A0AA38LWU8"/>
<keyword evidence="8 12" id="KW-0408">Iron</keyword>
<dbReference type="InterPro" id="IPR018506">
    <property type="entry name" value="Cyt_B5_heme-BS"/>
</dbReference>
<evidence type="ECO:0000256" key="8">
    <source>
        <dbReference type="ARBA" id="ARBA00023004"/>
    </source>
</evidence>
<dbReference type="PANTHER" id="PTHR11351:SF31">
    <property type="entry name" value="DESATURASE 1, ISOFORM A-RELATED"/>
    <property type="match status" value="1"/>
</dbReference>
<accession>A0AA38LWU8</accession>
<comment type="function">
    <text evidence="12">Stearoyl-CoA desaturase that utilizes O(2) and electrons from reduced cytochrome b5 to introduce the first double bond into saturated fatty acyl-CoA substrates.</text>
</comment>
<dbReference type="EMBL" id="JAKWFO010000005">
    <property type="protein sequence ID" value="KAI9637184.1"/>
    <property type="molecule type" value="Genomic_DNA"/>
</dbReference>
<keyword evidence="5 12" id="KW-0276">Fatty acid metabolism</keyword>
<keyword evidence="7 12" id="KW-0560">Oxidoreductase</keyword>
<keyword evidence="10 14" id="KW-0472">Membrane</keyword>
<dbReference type="PIRSF" id="PIRSF000345">
    <property type="entry name" value="OLE1"/>
    <property type="match status" value="1"/>
</dbReference>
<comment type="similarity">
    <text evidence="2 12 13">Belongs to the fatty acid desaturase type 1 family.</text>
</comment>
<organism evidence="16 17">
    <name type="scientific">Dioszegia hungarica</name>
    <dbReference type="NCBI Taxonomy" id="4972"/>
    <lineage>
        <taxon>Eukaryota</taxon>
        <taxon>Fungi</taxon>
        <taxon>Dikarya</taxon>
        <taxon>Basidiomycota</taxon>
        <taxon>Agaricomycotina</taxon>
        <taxon>Tremellomycetes</taxon>
        <taxon>Tremellales</taxon>
        <taxon>Bulleribasidiaceae</taxon>
        <taxon>Dioszegia</taxon>
    </lineage>
</organism>
<evidence type="ECO:0000256" key="3">
    <source>
        <dbReference type="ARBA" id="ARBA00022516"/>
    </source>
</evidence>
<feature type="transmembrane region" description="Helical" evidence="14">
    <location>
        <begin position="168"/>
        <end position="188"/>
    </location>
</feature>
<feature type="domain" description="Fatty acid desaturase" evidence="15">
    <location>
        <begin position="56"/>
        <end position="255"/>
    </location>
</feature>
<dbReference type="GO" id="GO:0006636">
    <property type="term" value="P:unsaturated fatty acid biosynthetic process"/>
    <property type="evidence" value="ECO:0007669"/>
    <property type="project" value="UniProtKB-UniRule"/>
</dbReference>
<evidence type="ECO:0000256" key="2">
    <source>
        <dbReference type="ARBA" id="ARBA00009295"/>
    </source>
</evidence>
<proteinExistence type="inferred from homology"/>
<reference evidence="16" key="1">
    <citation type="journal article" date="2022" name="G3 (Bethesda)">
        <title>High quality genome of the basidiomycete yeast Dioszegia hungarica PDD-24b-2 isolated from cloud water.</title>
        <authorList>
            <person name="Jarrige D."/>
            <person name="Haridas S."/>
            <person name="Bleykasten-Grosshans C."/>
            <person name="Joly M."/>
            <person name="Nadalig T."/>
            <person name="Sancelme M."/>
            <person name="Vuilleumier S."/>
            <person name="Grigoriev I.V."/>
            <person name="Amato P."/>
            <person name="Bringel F."/>
        </authorList>
    </citation>
    <scope>NUCLEOTIDE SEQUENCE</scope>
    <source>
        <strain evidence="16">PDD-24b-2</strain>
    </source>
</reference>
<keyword evidence="17" id="KW-1185">Reference proteome</keyword>
<dbReference type="Pfam" id="PF00487">
    <property type="entry name" value="FA_desaturase"/>
    <property type="match status" value="1"/>
</dbReference>
<keyword evidence="6 14" id="KW-1133">Transmembrane helix</keyword>
<comment type="caution">
    <text evidence="16">The sequence shown here is derived from an EMBL/GenBank/DDBJ whole genome shotgun (WGS) entry which is preliminary data.</text>
</comment>
<evidence type="ECO:0000256" key="10">
    <source>
        <dbReference type="ARBA" id="ARBA00023136"/>
    </source>
</evidence>
<dbReference type="InterPro" id="IPR036400">
    <property type="entry name" value="Cyt_B5-like_heme/steroid_sf"/>
</dbReference>
<evidence type="ECO:0000256" key="7">
    <source>
        <dbReference type="ARBA" id="ARBA00023002"/>
    </source>
</evidence>
<keyword evidence="12" id="KW-0249">Electron transport</keyword>
<evidence type="ECO:0000256" key="13">
    <source>
        <dbReference type="RuleBase" id="RU000581"/>
    </source>
</evidence>
<evidence type="ECO:0000256" key="5">
    <source>
        <dbReference type="ARBA" id="ARBA00022832"/>
    </source>
</evidence>
<comment type="subcellular location">
    <subcellularLocation>
        <location evidence="1">Membrane</location>
        <topology evidence="1">Multi-pass membrane protein</topology>
    </subcellularLocation>
</comment>
<evidence type="ECO:0000256" key="12">
    <source>
        <dbReference type="PIRNR" id="PIRNR000345"/>
    </source>
</evidence>
<feature type="transmembrane region" description="Helical" evidence="14">
    <location>
        <begin position="53"/>
        <end position="75"/>
    </location>
</feature>
<dbReference type="GeneID" id="77726518"/>
<dbReference type="GO" id="GO:0005789">
    <property type="term" value="C:endoplasmic reticulum membrane"/>
    <property type="evidence" value="ECO:0007669"/>
    <property type="project" value="TreeGrafter"/>
</dbReference>
<gene>
    <name evidence="16" type="ORF">MKK02DRAFT_27184</name>
</gene>
<evidence type="ECO:0000256" key="1">
    <source>
        <dbReference type="ARBA" id="ARBA00004141"/>
    </source>
</evidence>
<dbReference type="InterPro" id="IPR005804">
    <property type="entry name" value="FA_desaturase_dom"/>
</dbReference>
<dbReference type="Proteomes" id="UP001164286">
    <property type="component" value="Unassembled WGS sequence"/>
</dbReference>
<dbReference type="CDD" id="cd03505">
    <property type="entry name" value="Delta9-FADS-like"/>
    <property type="match status" value="1"/>
</dbReference>
<keyword evidence="3 12" id="KW-0444">Lipid biosynthesis</keyword>
<sequence length="467" mass="52486">MSSNVEKVEGPKREIGDQGKIWWSNGIFFTAVHVFALYGATCLSPLSQTPLPTLILCFISWQLASFGITIGYHRLWSHQAFTARMPLRVVLAWMGSMGFQGSIKWWVLRHRLYHRFTDSPTHDPYSASKGLWYSHCGWIFRKPRYARMRLIDRADLDADPVVYFQHKYYFSIALFSGLILPALIGYTWNDALGGLVWGGAVARLLIWHTTFCINSLAHWTGLRPYTEEVSARGNYLLALLTSGEGHHNFHHAFPKDFRNGPNPADWDPSKWIIYLLHLTPLVPSVARTPSSSILKAQASILRAEADRLTSSIPAEQRAKSLADLPRWSKEEAMARHGQWVVDYVGEEEWRRRRMVLLLIEGCLVDVGGYLDEHPGGKQLLINHCIAPLATGLLFTAPLDPGAEHEGESAPACSTGLNNPHSEIALRDASKAFFGGLNNHSAAAKDRMRCLRVAVLEESDVRLEPKPQ</sequence>
<dbReference type="GO" id="GO:0004768">
    <property type="term" value="F:stearoyl-CoA 9-desaturase activity"/>
    <property type="evidence" value="ECO:0007669"/>
    <property type="project" value="UniProtKB-UniRule"/>
</dbReference>
<feature type="transmembrane region" description="Helical" evidence="14">
    <location>
        <begin position="21"/>
        <end position="41"/>
    </location>
</feature>
<evidence type="ECO:0000313" key="16">
    <source>
        <dbReference type="EMBL" id="KAI9637184.1"/>
    </source>
</evidence>
<evidence type="ECO:0000256" key="9">
    <source>
        <dbReference type="ARBA" id="ARBA00023098"/>
    </source>
</evidence>
<evidence type="ECO:0000313" key="17">
    <source>
        <dbReference type="Proteomes" id="UP001164286"/>
    </source>
</evidence>
<evidence type="ECO:0000259" key="15">
    <source>
        <dbReference type="Pfam" id="PF00487"/>
    </source>
</evidence>
<dbReference type="GO" id="GO:0005506">
    <property type="term" value="F:iron ion binding"/>
    <property type="evidence" value="ECO:0007669"/>
    <property type="project" value="TreeGrafter"/>
</dbReference>
<dbReference type="PANTHER" id="PTHR11351">
    <property type="entry name" value="ACYL-COA DESATURASE"/>
    <property type="match status" value="1"/>
</dbReference>
<dbReference type="InterPro" id="IPR015876">
    <property type="entry name" value="Acyl-CoA_DS"/>
</dbReference>
<comment type="catalytic activity">
    <reaction evidence="12">
        <text>octadecanoyl-CoA + 2 Fe(II)-[cytochrome b5] + O2 + 2 H(+) = (9Z)-octadecenoyl-CoA + 2 Fe(III)-[cytochrome b5] + 2 H2O</text>
        <dbReference type="Rhea" id="RHEA:19721"/>
        <dbReference type="Rhea" id="RHEA-COMP:10438"/>
        <dbReference type="Rhea" id="RHEA-COMP:10439"/>
        <dbReference type="ChEBI" id="CHEBI:15377"/>
        <dbReference type="ChEBI" id="CHEBI:15378"/>
        <dbReference type="ChEBI" id="CHEBI:15379"/>
        <dbReference type="ChEBI" id="CHEBI:29033"/>
        <dbReference type="ChEBI" id="CHEBI:29034"/>
        <dbReference type="ChEBI" id="CHEBI:57387"/>
        <dbReference type="ChEBI" id="CHEBI:57394"/>
        <dbReference type="EC" id="1.14.19.1"/>
    </reaction>
</comment>
<dbReference type="GO" id="GO:0020037">
    <property type="term" value="F:heme binding"/>
    <property type="evidence" value="ECO:0007669"/>
    <property type="project" value="InterPro"/>
</dbReference>
<evidence type="ECO:0000256" key="14">
    <source>
        <dbReference type="SAM" id="Phobius"/>
    </source>
</evidence>
<comment type="cofactor">
    <cofactor evidence="12">
        <name>Fe(2+)</name>
        <dbReference type="ChEBI" id="CHEBI:29033"/>
    </cofactor>
    <text evidence="12">Expected to bind 2 Fe(2+) ions per subunit.</text>
</comment>
<dbReference type="InterPro" id="IPR009160">
    <property type="entry name" value="Acyl-CoA_deSatase_haem/ster-bd"/>
</dbReference>
<dbReference type="PRINTS" id="PR00075">
    <property type="entry name" value="FACDDSATRASE"/>
</dbReference>
<protein>
    <recommendedName>
        <fullName evidence="12">Acyl-CoA desaturase</fullName>
        <ecNumber evidence="12">1.14.19.1</ecNumber>
    </recommendedName>
</protein>